<proteinExistence type="predicted"/>
<feature type="chain" id="PRO_5022696341" evidence="2">
    <location>
        <begin position="25"/>
        <end position="816"/>
    </location>
</feature>
<dbReference type="InterPro" id="IPR029062">
    <property type="entry name" value="Class_I_gatase-like"/>
</dbReference>
<protein>
    <submittedName>
        <fullName evidence="3">Uncharacterized protein</fullName>
    </submittedName>
</protein>
<dbReference type="Gene3D" id="3.40.50.880">
    <property type="match status" value="1"/>
</dbReference>
<keyword evidence="1" id="KW-0812">Transmembrane</keyword>
<dbReference type="KEGG" id="lrs:PX52LOC_01774"/>
<feature type="transmembrane region" description="Helical" evidence="1">
    <location>
        <begin position="471"/>
        <end position="492"/>
    </location>
</feature>
<sequence length="816" mass="89873">MRIENRMPRFALALAAALTLLGSAAGQSYPIKIKSVKIGFPHGPNPTQRDDDQTGSYVCKANTWAPVYVELQVERKEKRDLAIVLETTDPDDLGTSVAVPLQNLSDVEPGTILSAAELAFLPCVRIGGRELTVTVREREPAGANPTGGRQVAEPKRLSYVRSRDTSTYVVLSLGSRLPGFEVPAEPKAKDDYRPAKVEQAVIDNPFLLPDRWYGYDGADLVVLATGSASVPNFLTPLFTNPQHKPRLDALVEWIRRGGRVVVSVGSNAGIVASFPLLQEILPMQVRKDAPNEQVKNLLLEWVLAANNTTKTKQHGTLIAKTGTFSVANFAPQPGRGARQIVPPVDTVRENARLAVVQAPYGLGRVTLVGFDLDRSPFLDHPEKAQVWEQILRECGSERATQSGNKNNYGNYGGVVEDELATDIRQHTDSFASVPVISFGWVAVFIVLYTLLIGPVEYFVLKKVFKRLELTWITFPIIVLTVSAIAYFSAYALKGSDMKVNKVDLLDIDPATNRIYGHTWFTVFSPRIDTYKVGVEPSERWAAGGQGSSLVDWAGAGSGRKSSFFRRSYFYQLAQPGDATAGTFSDGLVNVPIQVWSTKAFAADWSGQSDRQAPLVASELNHPPAKPDDVVGTFTLNLPFPELQDVYLIYAGEAYKWDAITSGVPVNAYLDRSKLEPDWLRKLSSLSGFVNQPNVNPRSGTATKVSTGLAPIFAAMFHDEAQRNEDTAAPRNATLRRLDQSWRLSTLHRDEILVIGRVPIVRDQPAEDLMTDPASPSPTKLWLRDLPVSGKKREPQQGTLQQETFVRVYVPVKPFKK</sequence>
<evidence type="ECO:0000256" key="2">
    <source>
        <dbReference type="SAM" id="SignalP"/>
    </source>
</evidence>
<keyword evidence="1" id="KW-0472">Membrane</keyword>
<evidence type="ECO:0000313" key="3">
    <source>
        <dbReference type="EMBL" id="QEL14875.1"/>
    </source>
</evidence>
<evidence type="ECO:0000313" key="4">
    <source>
        <dbReference type="Proteomes" id="UP000324974"/>
    </source>
</evidence>
<keyword evidence="2" id="KW-0732">Signal</keyword>
<organism evidence="3 4">
    <name type="scientific">Limnoglobus roseus</name>
    <dbReference type="NCBI Taxonomy" id="2598579"/>
    <lineage>
        <taxon>Bacteria</taxon>
        <taxon>Pseudomonadati</taxon>
        <taxon>Planctomycetota</taxon>
        <taxon>Planctomycetia</taxon>
        <taxon>Gemmatales</taxon>
        <taxon>Gemmataceae</taxon>
        <taxon>Limnoglobus</taxon>
    </lineage>
</organism>
<feature type="signal peptide" evidence="2">
    <location>
        <begin position="1"/>
        <end position="24"/>
    </location>
</feature>
<keyword evidence="4" id="KW-1185">Reference proteome</keyword>
<name>A0A5C1A8P3_9BACT</name>
<dbReference type="Proteomes" id="UP000324974">
    <property type="component" value="Chromosome"/>
</dbReference>
<dbReference type="EMBL" id="CP042425">
    <property type="protein sequence ID" value="QEL14875.1"/>
    <property type="molecule type" value="Genomic_DNA"/>
</dbReference>
<reference evidence="4" key="1">
    <citation type="submission" date="2019-08" db="EMBL/GenBank/DDBJ databases">
        <title>Limnoglobus roseus gen. nov., sp. nov., a novel freshwater planctomycete with a giant genome from the family Gemmataceae.</title>
        <authorList>
            <person name="Kulichevskaya I.S."/>
            <person name="Naumoff D.G."/>
            <person name="Miroshnikov K."/>
            <person name="Ivanova A."/>
            <person name="Philippov D.A."/>
            <person name="Hakobyan A."/>
            <person name="Rijpstra I.C."/>
            <person name="Sinninghe Damste J.S."/>
            <person name="Liesack W."/>
            <person name="Dedysh S.N."/>
        </authorList>
    </citation>
    <scope>NUCLEOTIDE SEQUENCE [LARGE SCALE GENOMIC DNA]</scope>
    <source>
        <strain evidence="4">PX52</strain>
    </source>
</reference>
<evidence type="ECO:0000256" key="1">
    <source>
        <dbReference type="SAM" id="Phobius"/>
    </source>
</evidence>
<accession>A0A5C1A8P3</accession>
<dbReference type="AlphaFoldDB" id="A0A5C1A8P3"/>
<gene>
    <name evidence="3" type="ORF">PX52LOC_01774</name>
</gene>
<keyword evidence="1" id="KW-1133">Transmembrane helix</keyword>
<feature type="transmembrane region" description="Helical" evidence="1">
    <location>
        <begin position="438"/>
        <end position="459"/>
    </location>
</feature>